<evidence type="ECO:0008006" key="6">
    <source>
        <dbReference type="Google" id="ProtNLM"/>
    </source>
</evidence>
<comment type="caution">
    <text evidence="4">The sequence shown here is derived from an EMBL/GenBank/DDBJ whole genome shotgun (WGS) entry which is preliminary data.</text>
</comment>
<evidence type="ECO:0000313" key="4">
    <source>
        <dbReference type="EMBL" id="TKD09473.1"/>
    </source>
</evidence>
<feature type="region of interest" description="Disordered" evidence="1">
    <location>
        <begin position="28"/>
        <end position="47"/>
    </location>
</feature>
<feature type="signal peptide" evidence="3">
    <location>
        <begin position="1"/>
        <end position="27"/>
    </location>
</feature>
<dbReference type="EMBL" id="SSMQ01000010">
    <property type="protein sequence ID" value="TKD09473.1"/>
    <property type="molecule type" value="Genomic_DNA"/>
</dbReference>
<dbReference type="PROSITE" id="PS51257">
    <property type="entry name" value="PROKAR_LIPOPROTEIN"/>
    <property type="match status" value="1"/>
</dbReference>
<feature type="transmembrane region" description="Helical" evidence="2">
    <location>
        <begin position="238"/>
        <end position="260"/>
    </location>
</feature>
<evidence type="ECO:0000256" key="3">
    <source>
        <dbReference type="SAM" id="SignalP"/>
    </source>
</evidence>
<proteinExistence type="predicted"/>
<protein>
    <recommendedName>
        <fullName evidence="6">PEGA domain-containing protein</fullName>
    </recommendedName>
</protein>
<evidence type="ECO:0000313" key="5">
    <source>
        <dbReference type="Proteomes" id="UP000309215"/>
    </source>
</evidence>
<feature type="chain" id="PRO_5020336174" description="PEGA domain-containing protein" evidence="3">
    <location>
        <begin position="28"/>
        <end position="309"/>
    </location>
</feature>
<name>A0A4U1JF03_9BACT</name>
<accession>A0A4U1JF03</accession>
<sequence length="309" mass="32046">MRLSQAPLSLFAFALAGVLGACPRAAAAAPPGDPAAQKQACADASEQGQELRDQGKLLAARERFLTCAAEACPAIVRKDCADWLTDLDERTPSIVLDARGPVGQDLTDVRVLEGEHVLASSLDGKAIPLDPGEHRLRYEWPGAPAVEERVVLREGEHRRRLSVRFVGAAPLAPKTPAPAAPLPRPLPLAPLVLGGVALAGGAAFAGLAVSAKSDYDHLDATCAPRCTADLVDPVRTKLLLANVSLGVSFVSLGVATFLWFTRPKAPPGKTPTTAFAITPLPGGAAAFVGGPLPFEGSPRSSVIPPITPP</sequence>
<evidence type="ECO:0000256" key="2">
    <source>
        <dbReference type="SAM" id="Phobius"/>
    </source>
</evidence>
<keyword evidence="2" id="KW-0472">Membrane</keyword>
<dbReference type="RefSeq" id="WP_136929146.1">
    <property type="nucleotide sequence ID" value="NZ_SSMQ01000010.1"/>
</dbReference>
<reference evidence="4 5" key="1">
    <citation type="submission" date="2019-04" db="EMBL/GenBank/DDBJ databases">
        <authorList>
            <person name="Li Y."/>
            <person name="Wang J."/>
        </authorList>
    </citation>
    <scope>NUCLEOTIDE SEQUENCE [LARGE SCALE GENOMIC DNA]</scope>
    <source>
        <strain evidence="4 5">DSM 14668</strain>
    </source>
</reference>
<keyword evidence="3" id="KW-0732">Signal</keyword>
<keyword evidence="2" id="KW-0812">Transmembrane</keyword>
<dbReference type="AlphaFoldDB" id="A0A4U1JF03"/>
<keyword evidence="5" id="KW-1185">Reference proteome</keyword>
<gene>
    <name evidence="4" type="ORF">E8A74_12165</name>
</gene>
<organism evidence="4 5">
    <name type="scientific">Polyangium fumosum</name>
    <dbReference type="NCBI Taxonomy" id="889272"/>
    <lineage>
        <taxon>Bacteria</taxon>
        <taxon>Pseudomonadati</taxon>
        <taxon>Myxococcota</taxon>
        <taxon>Polyangia</taxon>
        <taxon>Polyangiales</taxon>
        <taxon>Polyangiaceae</taxon>
        <taxon>Polyangium</taxon>
    </lineage>
</organism>
<dbReference type="Proteomes" id="UP000309215">
    <property type="component" value="Unassembled WGS sequence"/>
</dbReference>
<dbReference type="OrthoDB" id="5509648at2"/>
<keyword evidence="2" id="KW-1133">Transmembrane helix</keyword>
<evidence type="ECO:0000256" key="1">
    <source>
        <dbReference type="SAM" id="MobiDB-lite"/>
    </source>
</evidence>